<sequence>MNRSHSHEGHDGAGGGETAGEARRSARLAAYDALREQHPDMFANPPGGTIDILLDPSDQERVARETSELAVALGFPEESGDIGIVYRDPYVRVLRDAVRFPSGRTGTYIRIVPESGAPGAAVLPVLSDGRLVLLHHFRHATRGWHWEIPRGFGAPGEDGSEAARRELREELGCDAVDLTYLGPMSPDTGLRAGHDELYLGRVDAAAFQDTSSTDAREEGIGTIRPVSLEEFENMLLSGRISDAYTLAAYGLARARGLLRTTA</sequence>
<proteinExistence type="predicted"/>
<dbReference type="GO" id="GO:0006753">
    <property type="term" value="P:nucleoside phosphate metabolic process"/>
    <property type="evidence" value="ECO:0007669"/>
    <property type="project" value="TreeGrafter"/>
</dbReference>
<organism evidence="5 6">
    <name type="scientific">Streptomyces galbus</name>
    <dbReference type="NCBI Taxonomy" id="33898"/>
    <lineage>
        <taxon>Bacteria</taxon>
        <taxon>Bacillati</taxon>
        <taxon>Actinomycetota</taxon>
        <taxon>Actinomycetes</taxon>
        <taxon>Kitasatosporales</taxon>
        <taxon>Streptomycetaceae</taxon>
        <taxon>Streptomyces</taxon>
    </lineage>
</organism>
<feature type="compositionally biased region" description="Basic and acidic residues" evidence="3">
    <location>
        <begin position="1"/>
        <end position="11"/>
    </location>
</feature>
<comment type="cofactor">
    <cofactor evidence="1">
        <name>Mg(2+)</name>
        <dbReference type="ChEBI" id="CHEBI:18420"/>
    </cofactor>
</comment>
<dbReference type="RefSeq" id="WP_137302469.1">
    <property type="nucleotide sequence ID" value="NZ_BMVD01000004.1"/>
</dbReference>
<dbReference type="PANTHER" id="PTHR11839">
    <property type="entry name" value="UDP/ADP-SUGAR PYROPHOSPHATASE"/>
    <property type="match status" value="1"/>
</dbReference>
<dbReference type="Proteomes" id="UP000308632">
    <property type="component" value="Unassembled WGS sequence"/>
</dbReference>
<dbReference type="GO" id="GO:0005829">
    <property type="term" value="C:cytosol"/>
    <property type="evidence" value="ECO:0007669"/>
    <property type="project" value="TreeGrafter"/>
</dbReference>
<accession>A0A4U5WWJ6</accession>
<feature type="domain" description="Nudix hydrolase" evidence="4">
    <location>
        <begin position="115"/>
        <end position="248"/>
    </location>
</feature>
<name>A0A4U5WWJ6_STRGB</name>
<reference evidence="5 6" key="1">
    <citation type="submission" date="2019-04" db="EMBL/GenBank/DDBJ databases">
        <title>Streptomyces lasaliensis sp.nov., an Actinomycete isolated from soil which produces the polyether antibiotic lasalocid.</title>
        <authorList>
            <person name="Erwin G."/>
            <person name="Haber C."/>
        </authorList>
    </citation>
    <scope>NUCLEOTIDE SEQUENCE [LARGE SCALE GENOMIC DNA]</scope>
    <source>
        <strain evidence="5 6">DSM 40089</strain>
    </source>
</reference>
<evidence type="ECO:0000313" key="5">
    <source>
        <dbReference type="EMBL" id="TKT06879.1"/>
    </source>
</evidence>
<feature type="region of interest" description="Disordered" evidence="3">
    <location>
        <begin position="1"/>
        <end position="25"/>
    </location>
</feature>
<dbReference type="GO" id="GO:0019693">
    <property type="term" value="P:ribose phosphate metabolic process"/>
    <property type="evidence" value="ECO:0007669"/>
    <property type="project" value="TreeGrafter"/>
</dbReference>
<evidence type="ECO:0000256" key="3">
    <source>
        <dbReference type="SAM" id="MobiDB-lite"/>
    </source>
</evidence>
<dbReference type="InterPro" id="IPR020084">
    <property type="entry name" value="NUDIX_hydrolase_CS"/>
</dbReference>
<evidence type="ECO:0000256" key="1">
    <source>
        <dbReference type="ARBA" id="ARBA00001946"/>
    </source>
</evidence>
<dbReference type="InterPro" id="IPR015797">
    <property type="entry name" value="NUDIX_hydrolase-like_dom_sf"/>
</dbReference>
<dbReference type="Gene3D" id="3.90.79.10">
    <property type="entry name" value="Nucleoside Triphosphate Pyrophosphohydrolase"/>
    <property type="match status" value="1"/>
</dbReference>
<evidence type="ECO:0000256" key="2">
    <source>
        <dbReference type="ARBA" id="ARBA00022801"/>
    </source>
</evidence>
<evidence type="ECO:0000313" key="6">
    <source>
        <dbReference type="Proteomes" id="UP000308632"/>
    </source>
</evidence>
<keyword evidence="2 5" id="KW-0378">Hydrolase</keyword>
<dbReference type="GO" id="GO:0016787">
    <property type="term" value="F:hydrolase activity"/>
    <property type="evidence" value="ECO:0007669"/>
    <property type="project" value="UniProtKB-KW"/>
</dbReference>
<comment type="caution">
    <text evidence="5">The sequence shown here is derived from an EMBL/GenBank/DDBJ whole genome shotgun (WGS) entry which is preliminary data.</text>
</comment>
<dbReference type="CDD" id="cd03424">
    <property type="entry name" value="NUDIX_ADPRase_Nudt5_UGPPase_Nudt14"/>
    <property type="match status" value="1"/>
</dbReference>
<dbReference type="PROSITE" id="PS51462">
    <property type="entry name" value="NUDIX"/>
    <property type="match status" value="1"/>
</dbReference>
<dbReference type="PROSITE" id="PS00893">
    <property type="entry name" value="NUDIX_BOX"/>
    <property type="match status" value="1"/>
</dbReference>
<evidence type="ECO:0000259" key="4">
    <source>
        <dbReference type="PROSITE" id="PS51462"/>
    </source>
</evidence>
<dbReference type="SUPFAM" id="SSF55811">
    <property type="entry name" value="Nudix"/>
    <property type="match status" value="1"/>
</dbReference>
<dbReference type="EMBL" id="SZPR01000019">
    <property type="protein sequence ID" value="TKT06879.1"/>
    <property type="molecule type" value="Genomic_DNA"/>
</dbReference>
<dbReference type="PANTHER" id="PTHR11839:SF18">
    <property type="entry name" value="NUDIX HYDROLASE DOMAIN-CONTAINING PROTEIN"/>
    <property type="match status" value="1"/>
</dbReference>
<dbReference type="InterPro" id="IPR000086">
    <property type="entry name" value="NUDIX_hydrolase_dom"/>
</dbReference>
<dbReference type="AlphaFoldDB" id="A0A4U5WWJ6"/>
<dbReference type="Pfam" id="PF00293">
    <property type="entry name" value="NUDIX"/>
    <property type="match status" value="1"/>
</dbReference>
<gene>
    <name evidence="5" type="ORF">E4U92_23640</name>
</gene>
<protein>
    <submittedName>
        <fullName evidence="5">NUDIX hydrolase</fullName>
    </submittedName>
</protein>